<dbReference type="AlphaFoldDB" id="A0A6P8WIK7"/>
<reference evidence="5" key="1">
    <citation type="submission" date="2025-08" db="UniProtKB">
        <authorList>
            <consortium name="RefSeq"/>
        </authorList>
    </citation>
    <scope>IDENTIFICATION</scope>
    <source>
        <strain evidence="5">15112-1751.03</strain>
        <tissue evidence="5">Whole Adult</tissue>
    </source>
</reference>
<sequence length="482" mass="55725">MSMPRHNVTEIILMVIVVILSQRLSCSASNSNKYGKNLIPWTSHGGRLLQPLSSNDPSALFDELDRQRPAKNFPKWHHLMKIDEPNLKENENNQIDIQPAVEEEQAQHLLLPSSLSATSNDARQEEQRQRNLERLQNEAADREFEQIMRKLKFKLQRDRETESVLKSVNKKDQQNKNFLNFCKKSKSNKLKETPTTTTTTTPTTESSSTFFSTSLMLPAPPTLCPAILKPNKCKNRQDEAELKPEAVDRLMKTITAFKRHALLILKNLNLLEIEILNRWPGGCVSANEAEDETQITTTKISDASRFTTTTNRPERLEKPSTPRPKIYKDGFHFGLRATGKQKTNMAAAMREQRKLEQKVREEYQMQLEQAEWKRHELQRLKCNRKRARFEAAPPAAVRLELMTTPRSNIVDNTKVILKHPYVKQSSAAINQLAHKVKMFADRNQIDLTRQPLLSWKIMKNIKKRKQYLGDRQKVHCSSMRTE</sequence>
<gene>
    <name evidence="5" type="primary">LOC117567208</name>
</gene>
<evidence type="ECO:0000256" key="3">
    <source>
        <dbReference type="SAM" id="SignalP"/>
    </source>
</evidence>
<feature type="coiled-coil region" evidence="1">
    <location>
        <begin position="345"/>
        <end position="380"/>
    </location>
</feature>
<dbReference type="OrthoDB" id="7871055at2759"/>
<feature type="signal peptide" evidence="3">
    <location>
        <begin position="1"/>
        <end position="28"/>
    </location>
</feature>
<feature type="compositionally biased region" description="Basic and acidic residues" evidence="2">
    <location>
        <begin position="122"/>
        <end position="137"/>
    </location>
</feature>
<feature type="region of interest" description="Disordered" evidence="2">
    <location>
        <begin position="112"/>
        <end position="137"/>
    </location>
</feature>
<evidence type="ECO:0000256" key="1">
    <source>
        <dbReference type="SAM" id="Coils"/>
    </source>
</evidence>
<dbReference type="Proteomes" id="UP000515160">
    <property type="component" value="Chromosome 3"/>
</dbReference>
<keyword evidence="1" id="KW-0175">Coiled coil</keyword>
<evidence type="ECO:0000313" key="4">
    <source>
        <dbReference type="Proteomes" id="UP000515160"/>
    </source>
</evidence>
<keyword evidence="3" id="KW-0732">Signal</keyword>
<proteinExistence type="predicted"/>
<evidence type="ECO:0000256" key="2">
    <source>
        <dbReference type="SAM" id="MobiDB-lite"/>
    </source>
</evidence>
<keyword evidence="4" id="KW-1185">Reference proteome</keyword>
<dbReference type="RefSeq" id="XP_034102929.1">
    <property type="nucleotide sequence ID" value="XM_034247038.2"/>
</dbReference>
<feature type="region of interest" description="Disordered" evidence="2">
    <location>
        <begin position="189"/>
        <end position="209"/>
    </location>
</feature>
<feature type="chain" id="PRO_5028071967" evidence="3">
    <location>
        <begin position="29"/>
        <end position="482"/>
    </location>
</feature>
<accession>A0A6P8WIK7</accession>
<feature type="compositionally biased region" description="Low complexity" evidence="2">
    <location>
        <begin position="193"/>
        <end position="209"/>
    </location>
</feature>
<organism evidence="4 5">
    <name type="scientific">Drosophila albomicans</name>
    <name type="common">Fruit fly</name>
    <dbReference type="NCBI Taxonomy" id="7291"/>
    <lineage>
        <taxon>Eukaryota</taxon>
        <taxon>Metazoa</taxon>
        <taxon>Ecdysozoa</taxon>
        <taxon>Arthropoda</taxon>
        <taxon>Hexapoda</taxon>
        <taxon>Insecta</taxon>
        <taxon>Pterygota</taxon>
        <taxon>Neoptera</taxon>
        <taxon>Endopterygota</taxon>
        <taxon>Diptera</taxon>
        <taxon>Brachycera</taxon>
        <taxon>Muscomorpha</taxon>
        <taxon>Ephydroidea</taxon>
        <taxon>Drosophilidae</taxon>
        <taxon>Drosophila</taxon>
    </lineage>
</organism>
<protein>
    <submittedName>
        <fullName evidence="5">Uncharacterized protein LOC117567208</fullName>
    </submittedName>
</protein>
<dbReference type="GeneID" id="117567208"/>
<name>A0A6P8WIK7_DROAB</name>
<evidence type="ECO:0000313" key="5">
    <source>
        <dbReference type="RefSeq" id="XP_034102929.1"/>
    </source>
</evidence>